<dbReference type="AlphaFoldDB" id="A0A2S9IEU0"/>
<proteinExistence type="predicted"/>
<keyword evidence="2" id="KW-1185">Reference proteome</keyword>
<dbReference type="Gene3D" id="3.30.420.40">
    <property type="match status" value="2"/>
</dbReference>
<evidence type="ECO:0000313" key="2">
    <source>
        <dbReference type="Proteomes" id="UP000239181"/>
    </source>
</evidence>
<name>A0A2S9IEU0_9GAMM</name>
<evidence type="ECO:0000313" key="1">
    <source>
        <dbReference type="EMBL" id="PRD16264.1"/>
    </source>
</evidence>
<organism evidence="1 2">
    <name type="scientific">Pantoea coffeiphila</name>
    <dbReference type="NCBI Taxonomy" id="1465635"/>
    <lineage>
        <taxon>Bacteria</taxon>
        <taxon>Pseudomonadati</taxon>
        <taxon>Pseudomonadota</taxon>
        <taxon>Gammaproteobacteria</taxon>
        <taxon>Enterobacterales</taxon>
        <taxon>Erwiniaceae</taxon>
        <taxon>Pantoea</taxon>
    </lineage>
</organism>
<gene>
    <name evidence="1" type="ORF">CQW29_05455</name>
</gene>
<dbReference type="OrthoDB" id="9810372at2"/>
<dbReference type="RefSeq" id="WP_105591706.1">
    <property type="nucleotide sequence ID" value="NZ_PDET01000003.1"/>
</dbReference>
<dbReference type="SUPFAM" id="SSF46785">
    <property type="entry name" value="Winged helix' DNA-binding domain"/>
    <property type="match status" value="1"/>
</dbReference>
<dbReference type="SUPFAM" id="SSF53067">
    <property type="entry name" value="Actin-like ATPase domain"/>
    <property type="match status" value="1"/>
</dbReference>
<comment type="caution">
    <text evidence="1">The sequence shown here is derived from an EMBL/GenBank/DDBJ whole genome shotgun (WGS) entry which is preliminary data.</text>
</comment>
<reference evidence="1 2" key="1">
    <citation type="submission" date="2017-10" db="EMBL/GenBank/DDBJ databases">
        <title>Draft genome of two endophytic bacteria isolated from 'guarana' Paullinia cupana (Mart.) Ducke.</title>
        <authorList>
            <person name="Siqueira K.A."/>
            <person name="Liotti R.G."/>
            <person name="Mendes T.A."/>
            <person name="Soares M.A."/>
        </authorList>
    </citation>
    <scope>NUCLEOTIDE SEQUENCE [LARGE SCALE GENOMIC DNA]</scope>
    <source>
        <strain evidence="1 2">342</strain>
    </source>
</reference>
<dbReference type="Gene3D" id="1.10.10.10">
    <property type="entry name" value="Winged helix-like DNA-binding domain superfamily/Winged helix DNA-binding domain"/>
    <property type="match status" value="1"/>
</dbReference>
<dbReference type="InterPro" id="IPR043129">
    <property type="entry name" value="ATPase_NBD"/>
</dbReference>
<accession>A0A2S9IEU0</accession>
<sequence length="332" mass="35918">MNTPLSRTTREMKKSNIALVIGMLKSLGTATKGELAQQTGLSSATCGAVLNELTLTGEVLALEFEASRGGRPAQRYACNPDFFSVLSLYAAGSDARAELVWAVSSATGNLLDQGEMPFLPLMVETFDTLIASLLAKYPGVRVIGIGLPGVVVDDVVGYCDISLFSGLPIAARTARQTGCFTQAGNDLNYTVWGFYRSSCAGVSAPVAYLYKPDVHYPGCGMVIDGKVLTGVSNFAGEVLHLPFNVEGEPPLVEGMAKTLVSLTALINPRTVAVAGDNIRADHLPEMREICLRYVPEKHLPELIYRDSIRQDYLQGIADRTLQQYNYHRLYAE</sequence>
<dbReference type="EMBL" id="PDET01000003">
    <property type="protein sequence ID" value="PRD16264.1"/>
    <property type="molecule type" value="Genomic_DNA"/>
</dbReference>
<dbReference type="InterPro" id="IPR036390">
    <property type="entry name" value="WH_DNA-bd_sf"/>
</dbReference>
<protein>
    <submittedName>
        <fullName evidence="1">Transcriptional regulator</fullName>
    </submittedName>
</protein>
<dbReference type="Proteomes" id="UP000239181">
    <property type="component" value="Unassembled WGS sequence"/>
</dbReference>
<dbReference type="InterPro" id="IPR036388">
    <property type="entry name" value="WH-like_DNA-bd_sf"/>
</dbReference>